<accession>A0A1R3JWX9</accession>
<proteinExistence type="predicted"/>
<organism evidence="2 3">
    <name type="scientific">Corchorus capsularis</name>
    <name type="common">Jute</name>
    <dbReference type="NCBI Taxonomy" id="210143"/>
    <lineage>
        <taxon>Eukaryota</taxon>
        <taxon>Viridiplantae</taxon>
        <taxon>Streptophyta</taxon>
        <taxon>Embryophyta</taxon>
        <taxon>Tracheophyta</taxon>
        <taxon>Spermatophyta</taxon>
        <taxon>Magnoliopsida</taxon>
        <taxon>eudicotyledons</taxon>
        <taxon>Gunneridae</taxon>
        <taxon>Pentapetalae</taxon>
        <taxon>rosids</taxon>
        <taxon>malvids</taxon>
        <taxon>Malvales</taxon>
        <taxon>Malvaceae</taxon>
        <taxon>Grewioideae</taxon>
        <taxon>Apeibeae</taxon>
        <taxon>Corchorus</taxon>
    </lineage>
</organism>
<dbReference type="AlphaFoldDB" id="A0A1R3JWX9"/>
<feature type="compositionally biased region" description="Basic and acidic residues" evidence="1">
    <location>
        <begin position="20"/>
        <end position="30"/>
    </location>
</feature>
<dbReference type="EMBL" id="AWWV01006884">
    <property type="protein sequence ID" value="OMO99379.1"/>
    <property type="molecule type" value="Genomic_DNA"/>
</dbReference>
<sequence length="68" mass="7470">MGVLTAFKRSNRKPIRRRDAKVENDLKSNDRYAPLDGSLVPSISPTSPDVPIVNDPLWTSPAQEGPTP</sequence>
<gene>
    <name evidence="2" type="ORF">CCACVL1_03827</name>
</gene>
<evidence type="ECO:0000256" key="1">
    <source>
        <dbReference type="SAM" id="MobiDB-lite"/>
    </source>
</evidence>
<reference evidence="2 3" key="1">
    <citation type="submission" date="2013-09" db="EMBL/GenBank/DDBJ databases">
        <title>Corchorus capsularis genome sequencing.</title>
        <authorList>
            <person name="Alam M."/>
            <person name="Haque M.S."/>
            <person name="Islam M.S."/>
            <person name="Emdad E.M."/>
            <person name="Islam M.M."/>
            <person name="Ahmed B."/>
            <person name="Halim A."/>
            <person name="Hossen Q.M.M."/>
            <person name="Hossain M.Z."/>
            <person name="Ahmed R."/>
            <person name="Khan M.M."/>
            <person name="Islam R."/>
            <person name="Rashid M.M."/>
            <person name="Khan S.A."/>
            <person name="Rahman M.S."/>
            <person name="Alam M."/>
        </authorList>
    </citation>
    <scope>NUCLEOTIDE SEQUENCE [LARGE SCALE GENOMIC DNA]</scope>
    <source>
        <strain evidence="3">cv. CVL-1</strain>
        <tissue evidence="2">Whole seedling</tissue>
    </source>
</reference>
<feature type="region of interest" description="Disordered" evidence="1">
    <location>
        <begin position="1"/>
        <end position="68"/>
    </location>
</feature>
<evidence type="ECO:0000313" key="2">
    <source>
        <dbReference type="EMBL" id="OMO99379.1"/>
    </source>
</evidence>
<name>A0A1R3JWX9_COCAP</name>
<dbReference type="Proteomes" id="UP000188268">
    <property type="component" value="Unassembled WGS sequence"/>
</dbReference>
<evidence type="ECO:0000313" key="3">
    <source>
        <dbReference type="Proteomes" id="UP000188268"/>
    </source>
</evidence>
<comment type="caution">
    <text evidence="2">The sequence shown here is derived from an EMBL/GenBank/DDBJ whole genome shotgun (WGS) entry which is preliminary data.</text>
</comment>
<feature type="compositionally biased region" description="Basic residues" evidence="1">
    <location>
        <begin position="9"/>
        <end position="19"/>
    </location>
</feature>
<protein>
    <submittedName>
        <fullName evidence="2">Uncharacterized protein</fullName>
    </submittedName>
</protein>
<keyword evidence="3" id="KW-1185">Reference proteome</keyword>
<dbReference type="Gramene" id="OMO99379">
    <property type="protein sequence ID" value="OMO99379"/>
    <property type="gene ID" value="CCACVL1_03827"/>
</dbReference>